<comment type="caution">
    <text evidence="10">The sequence shown here is derived from an EMBL/GenBank/DDBJ whole genome shotgun (WGS) entry which is preliminary data.</text>
</comment>
<dbReference type="InterPro" id="IPR002305">
    <property type="entry name" value="aa-tRNA-synth_Ic"/>
</dbReference>
<evidence type="ECO:0000256" key="6">
    <source>
        <dbReference type="ARBA" id="ARBA00023146"/>
    </source>
</evidence>
<dbReference type="InterPro" id="IPR023617">
    <property type="entry name" value="Tyr-tRNA-ligase_arc/euk-type"/>
</dbReference>
<keyword evidence="4 9" id="KW-0067">ATP-binding</keyword>
<evidence type="ECO:0000256" key="7">
    <source>
        <dbReference type="ARBA" id="ARBA00033323"/>
    </source>
</evidence>
<proteinExistence type="inferred from homology"/>
<protein>
    <recommendedName>
        <fullName evidence="1">tyrosine--tRNA ligase</fullName>
        <ecNumber evidence="1">6.1.1.1</ecNumber>
    </recommendedName>
    <alternativeName>
        <fullName evidence="7">Tyrosyl-tRNA synthetase</fullName>
    </alternativeName>
</protein>
<keyword evidence="6 9" id="KW-0030">Aminoacyl-tRNA synthetase</keyword>
<evidence type="ECO:0000313" key="11">
    <source>
        <dbReference type="Proteomes" id="UP000078544"/>
    </source>
</evidence>
<evidence type="ECO:0000256" key="3">
    <source>
        <dbReference type="ARBA" id="ARBA00022741"/>
    </source>
</evidence>
<reference evidence="10 11" key="1">
    <citation type="journal article" date="2016" name="Genome Biol. Evol.">
        <title>Divergent and convergent evolution of fungal pathogenicity.</title>
        <authorList>
            <person name="Shang Y."/>
            <person name="Xiao G."/>
            <person name="Zheng P."/>
            <person name="Cen K."/>
            <person name="Zhan S."/>
            <person name="Wang C."/>
        </authorList>
    </citation>
    <scope>NUCLEOTIDE SEQUENCE [LARGE SCALE GENOMIC DNA]</scope>
    <source>
        <strain evidence="10 11">RCEF 2490</strain>
    </source>
</reference>
<dbReference type="AlphaFoldDB" id="A0A167W786"/>
<comment type="similarity">
    <text evidence="9">Belongs to the class-I aminoacyl-tRNA synthetase family.</text>
</comment>
<keyword evidence="2 9" id="KW-0436">Ligase</keyword>
<dbReference type="PANTHER" id="PTHR46264">
    <property type="entry name" value="TYROSINE-TRNA LIGASE"/>
    <property type="match status" value="1"/>
</dbReference>
<gene>
    <name evidence="10" type="ORF">AAL_08042</name>
</gene>
<evidence type="ECO:0000256" key="8">
    <source>
        <dbReference type="ARBA" id="ARBA00048248"/>
    </source>
</evidence>
<sequence length="400" mass="43462">MDPLGVDQKYALITRRLETQNGWSAQKLQQLLVSGKTIKYQWGTLAAAPALQTLADDSCAVTAPTGKPHIGYFIPLIKFADFIRAGGEVVVEFIDSYAFLVNYKFPWEQVCRRADYYKALIVAALRAVGVPMSGVSTAKMSSYQGNDRFLVDFWKLCAVCAVQDARDTGAEVGESTMLSPLLTPLLQELGEEYLDVDVQVGGTDQRGIFNLGEQFLPELGYEKRVHLMNVLLPGLTGGKMSSSHPAFTKIMFLDDAETVRAKIAGAACPARVVEGNGILPIVEHILFPASEIRMLNLDGQGRHDGTGGVIGRYAAERAPAGTLFSVSDAGGSRNYSTYGQLEGDYLAGLVKPEVLKTAVADAVDGLLRPIREAYSVDDEWKAADREGYPEDWARPGGEIE</sequence>
<evidence type="ECO:0000256" key="9">
    <source>
        <dbReference type="RuleBase" id="RU363036"/>
    </source>
</evidence>
<evidence type="ECO:0000256" key="4">
    <source>
        <dbReference type="ARBA" id="ARBA00022840"/>
    </source>
</evidence>
<dbReference type="OrthoDB" id="41238at2759"/>
<dbReference type="InterPro" id="IPR002307">
    <property type="entry name" value="Tyr-tRNA-ligase"/>
</dbReference>
<dbReference type="GO" id="GO:0005524">
    <property type="term" value="F:ATP binding"/>
    <property type="evidence" value="ECO:0007669"/>
    <property type="project" value="UniProtKB-KW"/>
</dbReference>
<dbReference type="PANTHER" id="PTHR46264:SF4">
    <property type="entry name" value="TYROSINE--TRNA LIGASE, CYTOPLASMIC"/>
    <property type="match status" value="1"/>
</dbReference>
<evidence type="ECO:0000313" key="10">
    <source>
        <dbReference type="EMBL" id="KZZ88484.1"/>
    </source>
</evidence>
<evidence type="ECO:0000256" key="5">
    <source>
        <dbReference type="ARBA" id="ARBA00022917"/>
    </source>
</evidence>
<dbReference type="Gene3D" id="1.10.240.10">
    <property type="entry name" value="Tyrosyl-Transfer RNA Synthetase"/>
    <property type="match status" value="1"/>
</dbReference>
<accession>A0A167W786</accession>
<dbReference type="EMBL" id="AZGY01000029">
    <property type="protein sequence ID" value="KZZ88484.1"/>
    <property type="molecule type" value="Genomic_DNA"/>
</dbReference>
<dbReference type="Proteomes" id="UP000078544">
    <property type="component" value="Unassembled WGS sequence"/>
</dbReference>
<dbReference type="SUPFAM" id="SSF52374">
    <property type="entry name" value="Nucleotidylyl transferase"/>
    <property type="match status" value="1"/>
</dbReference>
<dbReference type="EC" id="6.1.1.1" evidence="1"/>
<organism evidence="10 11">
    <name type="scientific">Moelleriella libera RCEF 2490</name>
    <dbReference type="NCBI Taxonomy" id="1081109"/>
    <lineage>
        <taxon>Eukaryota</taxon>
        <taxon>Fungi</taxon>
        <taxon>Dikarya</taxon>
        <taxon>Ascomycota</taxon>
        <taxon>Pezizomycotina</taxon>
        <taxon>Sordariomycetes</taxon>
        <taxon>Hypocreomycetidae</taxon>
        <taxon>Hypocreales</taxon>
        <taxon>Clavicipitaceae</taxon>
        <taxon>Moelleriella</taxon>
    </lineage>
</organism>
<evidence type="ECO:0000256" key="1">
    <source>
        <dbReference type="ARBA" id="ARBA00013160"/>
    </source>
</evidence>
<dbReference type="PRINTS" id="PR01040">
    <property type="entry name" value="TRNASYNTHTYR"/>
</dbReference>
<name>A0A167W786_9HYPO</name>
<comment type="catalytic activity">
    <reaction evidence="8">
        <text>tRNA(Tyr) + L-tyrosine + ATP = L-tyrosyl-tRNA(Tyr) + AMP + diphosphate + H(+)</text>
        <dbReference type="Rhea" id="RHEA:10220"/>
        <dbReference type="Rhea" id="RHEA-COMP:9706"/>
        <dbReference type="Rhea" id="RHEA-COMP:9707"/>
        <dbReference type="ChEBI" id="CHEBI:15378"/>
        <dbReference type="ChEBI" id="CHEBI:30616"/>
        <dbReference type="ChEBI" id="CHEBI:33019"/>
        <dbReference type="ChEBI" id="CHEBI:58315"/>
        <dbReference type="ChEBI" id="CHEBI:78442"/>
        <dbReference type="ChEBI" id="CHEBI:78536"/>
        <dbReference type="ChEBI" id="CHEBI:456215"/>
        <dbReference type="EC" id="6.1.1.1"/>
    </reaction>
</comment>
<dbReference type="GO" id="GO:0005737">
    <property type="term" value="C:cytoplasm"/>
    <property type="evidence" value="ECO:0007669"/>
    <property type="project" value="TreeGrafter"/>
</dbReference>
<dbReference type="Gene3D" id="3.40.50.620">
    <property type="entry name" value="HUPs"/>
    <property type="match status" value="1"/>
</dbReference>
<keyword evidence="3 9" id="KW-0547">Nucleotide-binding</keyword>
<dbReference type="PIRSF" id="PIRSF006588">
    <property type="entry name" value="TyrRS_arch_euk"/>
    <property type="match status" value="1"/>
</dbReference>
<keyword evidence="5 9" id="KW-0648">Protein biosynthesis</keyword>
<keyword evidence="11" id="KW-1185">Reference proteome</keyword>
<evidence type="ECO:0000256" key="2">
    <source>
        <dbReference type="ARBA" id="ARBA00022598"/>
    </source>
</evidence>
<dbReference type="Pfam" id="PF00579">
    <property type="entry name" value="tRNA-synt_1b"/>
    <property type="match status" value="1"/>
</dbReference>
<dbReference type="STRING" id="1081109.A0A167W786"/>
<dbReference type="GO" id="GO:0006437">
    <property type="term" value="P:tyrosyl-tRNA aminoacylation"/>
    <property type="evidence" value="ECO:0007669"/>
    <property type="project" value="InterPro"/>
</dbReference>
<dbReference type="InterPro" id="IPR014729">
    <property type="entry name" value="Rossmann-like_a/b/a_fold"/>
</dbReference>
<dbReference type="GO" id="GO:0004831">
    <property type="term" value="F:tyrosine-tRNA ligase activity"/>
    <property type="evidence" value="ECO:0007669"/>
    <property type="project" value="UniProtKB-EC"/>
</dbReference>
<dbReference type="InterPro" id="IPR050489">
    <property type="entry name" value="Tyr-tRNA_synthase"/>
</dbReference>